<feature type="compositionally biased region" description="Polar residues" evidence="1">
    <location>
        <begin position="42"/>
        <end position="66"/>
    </location>
</feature>
<organism evidence="2 3">
    <name type="scientific">Rhizoctonia solani 123E</name>
    <dbReference type="NCBI Taxonomy" id="1423351"/>
    <lineage>
        <taxon>Eukaryota</taxon>
        <taxon>Fungi</taxon>
        <taxon>Dikarya</taxon>
        <taxon>Basidiomycota</taxon>
        <taxon>Agaricomycotina</taxon>
        <taxon>Agaricomycetes</taxon>
        <taxon>Cantharellales</taxon>
        <taxon>Ceratobasidiaceae</taxon>
        <taxon>Rhizoctonia</taxon>
    </lineage>
</organism>
<feature type="compositionally biased region" description="Acidic residues" evidence="1">
    <location>
        <begin position="514"/>
        <end position="544"/>
    </location>
</feature>
<comment type="caution">
    <text evidence="2">The sequence shown here is derived from an EMBL/GenBank/DDBJ whole genome shotgun (WGS) entry which is preliminary data.</text>
</comment>
<dbReference type="HOGENOM" id="CLU_364524_0_0_1"/>
<dbReference type="OrthoDB" id="3254890at2759"/>
<dbReference type="AlphaFoldDB" id="A0A074RU69"/>
<evidence type="ECO:0000313" key="2">
    <source>
        <dbReference type="EMBL" id="KEP48840.1"/>
    </source>
</evidence>
<feature type="compositionally biased region" description="Polar residues" evidence="1">
    <location>
        <begin position="92"/>
        <end position="112"/>
    </location>
</feature>
<evidence type="ECO:0000256" key="1">
    <source>
        <dbReference type="SAM" id="MobiDB-lite"/>
    </source>
</evidence>
<evidence type="ECO:0000313" key="3">
    <source>
        <dbReference type="Proteomes" id="UP000027456"/>
    </source>
</evidence>
<sequence length="766" mass="86679">MSSLKRKARDGRCEETESSESDLEVNRVPNKKNRSFMLPRPSASSTLPRSTALVSNQVRTDSGVSRSSKEGETPLITSTQHGTISMELHNVNPGSSSLLGTQAVSKQKQGPENTEESSDDGTSRPPTTGARSRAQFERGLNKVYTNLETFKADINGRLTHIEESQEHSKKQQDLILAKLDEVLGHFERWSSNLDLAPSASDAPADPALHEICRSLDRDGAIGKEFGDFVAPIKNFVRRGVCLALRMPDFKRPPMFYSINGAPDFFPEAFREENGYCQPYPHWNLPFASNYPCIPTLVLFVRSITSNDNTPAGKAARALTDNQIISFICHGPFKSLKLSFNSAKSVSPDDPDIQSAGKRGVSRHEEKFFQRRLYRPQILVMLEAYWDGAWHKGVMSPEASNGSGGFIIKRPRWRAGWFNNFLMALDNARRMLQLAKPGRHIRGERTIEYVEGPPPVLRSNDGELVKIPLCIISKEWRKDNQTWIESMPHLINMSLSKKPDVSAFVDAHPVPAEPIEGEEEGYGQDKGEDEGEGEGEDRGEDDEGGQWEGQSKEGLSDREQDQVNPGQTADGDWGAYGDPQDFFQQLPLATSVQAQRKFAFAYMRHYTYSRLILKTISQLTHHSPPYLLKIEQFLCLLRMLFSLPTSPSIKLALHLLPIDRIRASQHSSPALHLRTGSRLCRWIHLHQCHHRQCHHRHSPWNRIQSDLRQMKPQLPSPRRRERKFKKSITLRFPTYTMAHRLQLVLVHMPLTFCKSQSREGVVVHVVH</sequence>
<accession>A0A074RU69</accession>
<feature type="compositionally biased region" description="Basic and acidic residues" evidence="1">
    <location>
        <begin position="549"/>
        <end position="560"/>
    </location>
</feature>
<feature type="region of interest" description="Disordered" evidence="1">
    <location>
        <begin position="511"/>
        <end position="575"/>
    </location>
</feature>
<keyword evidence="3" id="KW-1185">Reference proteome</keyword>
<gene>
    <name evidence="2" type="ORF">V565_114410</name>
</gene>
<protein>
    <submittedName>
        <fullName evidence="2">Uncharacterized protein</fullName>
    </submittedName>
</protein>
<feature type="region of interest" description="Disordered" evidence="1">
    <location>
        <begin position="1"/>
        <end position="136"/>
    </location>
</feature>
<name>A0A074RU69_9AGAM</name>
<proteinExistence type="predicted"/>
<dbReference type="Proteomes" id="UP000027456">
    <property type="component" value="Unassembled WGS sequence"/>
</dbReference>
<reference evidence="2 3" key="1">
    <citation type="submission" date="2013-12" db="EMBL/GenBank/DDBJ databases">
        <authorList>
            <person name="Cubeta M."/>
            <person name="Pakala S."/>
            <person name="Fedorova N."/>
            <person name="Thomas E."/>
            <person name="Dean R."/>
            <person name="Jabaji S."/>
            <person name="Neate S."/>
            <person name="Toda T."/>
            <person name="Tavantzis S."/>
            <person name="Vilgalys R."/>
            <person name="Bharathan N."/>
            <person name="Pakala S."/>
            <person name="Losada L.S."/>
            <person name="Zafar N."/>
            <person name="Nierman W."/>
        </authorList>
    </citation>
    <scope>NUCLEOTIDE SEQUENCE [LARGE SCALE GENOMIC DNA]</scope>
    <source>
        <strain evidence="2 3">123E</strain>
    </source>
</reference>
<dbReference type="EMBL" id="AZST01000447">
    <property type="protein sequence ID" value="KEP48840.1"/>
    <property type="molecule type" value="Genomic_DNA"/>
</dbReference>